<protein>
    <submittedName>
        <fullName evidence="2">Uncharacterized protein</fullName>
    </submittedName>
</protein>
<evidence type="ECO:0000256" key="1">
    <source>
        <dbReference type="SAM" id="Phobius"/>
    </source>
</evidence>
<reference evidence="2 3" key="1">
    <citation type="submission" date="2019-12" db="EMBL/GenBank/DDBJ databases">
        <title>A genome sequence resource for the geographically widespread anthracnose pathogen Colletotrichum asianum.</title>
        <authorList>
            <person name="Meng Y."/>
        </authorList>
    </citation>
    <scope>NUCLEOTIDE SEQUENCE [LARGE SCALE GENOMIC DNA]</scope>
    <source>
        <strain evidence="2 3">ICMP 18580</strain>
    </source>
</reference>
<organism evidence="2 3">
    <name type="scientific">Colletotrichum asianum</name>
    <dbReference type="NCBI Taxonomy" id="702518"/>
    <lineage>
        <taxon>Eukaryota</taxon>
        <taxon>Fungi</taxon>
        <taxon>Dikarya</taxon>
        <taxon>Ascomycota</taxon>
        <taxon>Pezizomycotina</taxon>
        <taxon>Sordariomycetes</taxon>
        <taxon>Hypocreomycetidae</taxon>
        <taxon>Glomerellales</taxon>
        <taxon>Glomerellaceae</taxon>
        <taxon>Colletotrichum</taxon>
        <taxon>Colletotrichum gloeosporioides species complex</taxon>
    </lineage>
</organism>
<dbReference type="EMBL" id="WOWK01000029">
    <property type="protein sequence ID" value="KAF0326599.1"/>
    <property type="molecule type" value="Genomic_DNA"/>
</dbReference>
<dbReference type="Proteomes" id="UP000434172">
    <property type="component" value="Unassembled WGS sequence"/>
</dbReference>
<keyword evidence="1" id="KW-0812">Transmembrane</keyword>
<evidence type="ECO:0000313" key="2">
    <source>
        <dbReference type="EMBL" id="KAF0326599.1"/>
    </source>
</evidence>
<evidence type="ECO:0000313" key="3">
    <source>
        <dbReference type="Proteomes" id="UP000434172"/>
    </source>
</evidence>
<dbReference type="AlphaFoldDB" id="A0A8H3WGM8"/>
<sequence length="53" mass="6148">MPQAWATASNVQLTADRLKRLRDRMLPANIINWMFMLASWTLPFWAVPSTSEL</sequence>
<keyword evidence="1" id="KW-0472">Membrane</keyword>
<proteinExistence type="predicted"/>
<comment type="caution">
    <text evidence="2">The sequence shown here is derived from an EMBL/GenBank/DDBJ whole genome shotgun (WGS) entry which is preliminary data.</text>
</comment>
<keyword evidence="3" id="KW-1185">Reference proteome</keyword>
<accession>A0A8H3WGM8</accession>
<feature type="transmembrane region" description="Helical" evidence="1">
    <location>
        <begin position="26"/>
        <end position="47"/>
    </location>
</feature>
<name>A0A8H3WGM8_9PEZI</name>
<keyword evidence="1" id="KW-1133">Transmembrane helix</keyword>
<gene>
    <name evidence="2" type="ORF">GQ607_006217</name>
</gene>